<dbReference type="Proteomes" id="UP000276407">
    <property type="component" value="Chromosome 1"/>
</dbReference>
<dbReference type="KEGG" id="lkm:EFP84_14620"/>
<organism evidence="1 2">
    <name type="scientific">Leptospira kmetyi</name>
    <dbReference type="NCBI Taxonomy" id="408139"/>
    <lineage>
        <taxon>Bacteria</taxon>
        <taxon>Pseudomonadati</taxon>
        <taxon>Spirochaetota</taxon>
        <taxon>Spirochaetia</taxon>
        <taxon>Leptospirales</taxon>
        <taxon>Leptospiraceae</taxon>
        <taxon>Leptospira</taxon>
    </lineage>
</organism>
<dbReference type="EMBL" id="CP033614">
    <property type="protein sequence ID" value="AYV56605.1"/>
    <property type="molecule type" value="Genomic_DNA"/>
</dbReference>
<reference evidence="1 2" key="1">
    <citation type="submission" date="2018-11" db="EMBL/GenBank/DDBJ databases">
        <title>Complete genome sequence of Leptospira kmetyi isolate LS 001/16 from soil sample associated with a leptospirosis patient in Kelantan.</title>
        <authorList>
            <person name="Muhammad Yusoff F."/>
            <person name="Muhammad Yusoff S."/>
            <person name="Ahmad M.N."/>
            <person name="Yusof N.Y."/>
            <person name="Aziah I."/>
        </authorList>
    </citation>
    <scope>NUCLEOTIDE SEQUENCE [LARGE SCALE GENOMIC DNA]</scope>
    <source>
        <strain evidence="1 2">LS 001/16</strain>
    </source>
</reference>
<sequence>MYKIEPNRQAIIVKIIPNSERKRRFFFENSSKNRFRKSGNLPPPGSISCGGSHFLIDRIVY</sequence>
<name>A0AAD0XQ94_9LEPT</name>
<gene>
    <name evidence="1" type="ORF">EFP84_14620</name>
</gene>
<accession>A0AAD0XQ94</accession>
<protein>
    <submittedName>
        <fullName evidence="1">Uncharacterized protein</fullName>
    </submittedName>
</protein>
<dbReference type="AlphaFoldDB" id="A0AAD0XQ94"/>
<proteinExistence type="predicted"/>
<evidence type="ECO:0000313" key="1">
    <source>
        <dbReference type="EMBL" id="AYV56605.1"/>
    </source>
</evidence>
<evidence type="ECO:0000313" key="2">
    <source>
        <dbReference type="Proteomes" id="UP000276407"/>
    </source>
</evidence>